<dbReference type="Gene3D" id="3.20.20.80">
    <property type="entry name" value="Glycosidases"/>
    <property type="match status" value="1"/>
</dbReference>
<dbReference type="OrthoDB" id="3257981at2759"/>
<feature type="chain" id="PRO_5025045379" evidence="1">
    <location>
        <begin position="24"/>
        <end position="281"/>
    </location>
</feature>
<dbReference type="EMBL" id="VCHE01000221">
    <property type="protein sequence ID" value="KAB2569158.1"/>
    <property type="molecule type" value="Genomic_DNA"/>
</dbReference>
<gene>
    <name evidence="2" type="ORF">DBV05_g12161</name>
</gene>
<comment type="caution">
    <text evidence="2">The sequence shown here is derived from an EMBL/GenBank/DDBJ whole genome shotgun (WGS) entry which is preliminary data.</text>
</comment>
<dbReference type="AlphaFoldDB" id="A0A5N5CUX9"/>
<dbReference type="Pfam" id="PF03659">
    <property type="entry name" value="Glyco_hydro_71"/>
    <property type="match status" value="1"/>
</dbReference>
<proteinExistence type="predicted"/>
<sequence length="281" mass="30457">MYWAPKFLQALAAGLCLASAATAAPTDAPTKTLSERQSSNRYVFAHFMIGIVTDRTSAADYDADMQGAKALGIDAFALNFGPDKAPADYTQQLQYAYDSAASNDMKVFLSFDFNSGQWSTSDAAGVGAKIAQFGNHAAQLKVDGKVFVSSFVGDGLDVAAVRSASGMSLYFAPNFNPGSGADFGALDGAFSWYGWPSDGSNNPPSASNTYLPTYADNDYTNKLGDKSKYIAPVSPWFFTHFQNNADFGGKNWLFPTDDFYVTRWNEILQFGSRFVEIVSWN</sequence>
<evidence type="ECO:0000313" key="3">
    <source>
        <dbReference type="Proteomes" id="UP000325902"/>
    </source>
</evidence>
<protein>
    <submittedName>
        <fullName evidence="2">Mutanase</fullName>
    </submittedName>
</protein>
<reference evidence="2 3" key="1">
    <citation type="journal article" date="2019" name="Sci. Rep.">
        <title>A multi-omics analysis of the grapevine pathogen Lasiodiplodia theobromae reveals that temperature affects the expression of virulence- and pathogenicity-related genes.</title>
        <authorList>
            <person name="Felix C."/>
            <person name="Meneses R."/>
            <person name="Goncalves M.F.M."/>
            <person name="Tilleman L."/>
            <person name="Duarte A.S."/>
            <person name="Jorrin-Novo J.V."/>
            <person name="Van de Peer Y."/>
            <person name="Deforce D."/>
            <person name="Van Nieuwerburgh F."/>
            <person name="Esteves A.C."/>
            <person name="Alves A."/>
        </authorList>
    </citation>
    <scope>NUCLEOTIDE SEQUENCE [LARGE SCALE GENOMIC DNA]</scope>
    <source>
        <strain evidence="2 3">LA-SOL3</strain>
    </source>
</reference>
<dbReference type="InterPro" id="IPR005197">
    <property type="entry name" value="Glyco_hydro_71"/>
</dbReference>
<keyword evidence="3" id="KW-1185">Reference proteome</keyword>
<accession>A0A5N5CUX9</accession>
<feature type="non-terminal residue" evidence="2">
    <location>
        <position position="281"/>
    </location>
</feature>
<dbReference type="Proteomes" id="UP000325902">
    <property type="component" value="Unassembled WGS sequence"/>
</dbReference>
<dbReference type="GO" id="GO:0051118">
    <property type="term" value="F:glucan endo-1,3-alpha-glucosidase activity"/>
    <property type="evidence" value="ECO:0007669"/>
    <property type="project" value="InterPro"/>
</dbReference>
<feature type="signal peptide" evidence="1">
    <location>
        <begin position="1"/>
        <end position="23"/>
    </location>
</feature>
<evidence type="ECO:0000313" key="2">
    <source>
        <dbReference type="EMBL" id="KAB2569158.1"/>
    </source>
</evidence>
<dbReference type="CDD" id="cd11577">
    <property type="entry name" value="GH71"/>
    <property type="match status" value="1"/>
</dbReference>
<evidence type="ECO:0000256" key="1">
    <source>
        <dbReference type="SAM" id="SignalP"/>
    </source>
</evidence>
<organism evidence="2 3">
    <name type="scientific">Lasiodiplodia theobromae</name>
    <dbReference type="NCBI Taxonomy" id="45133"/>
    <lineage>
        <taxon>Eukaryota</taxon>
        <taxon>Fungi</taxon>
        <taxon>Dikarya</taxon>
        <taxon>Ascomycota</taxon>
        <taxon>Pezizomycotina</taxon>
        <taxon>Dothideomycetes</taxon>
        <taxon>Dothideomycetes incertae sedis</taxon>
        <taxon>Botryosphaeriales</taxon>
        <taxon>Botryosphaeriaceae</taxon>
        <taxon>Lasiodiplodia</taxon>
    </lineage>
</organism>
<name>A0A5N5CUX9_9PEZI</name>
<keyword evidence="1" id="KW-0732">Signal</keyword>